<evidence type="ECO:0000313" key="2">
    <source>
        <dbReference type="Proteomes" id="UP000233220"/>
    </source>
</evidence>
<dbReference type="OMA" id="YRGICNM"/>
<proteinExistence type="predicted"/>
<dbReference type="Proteomes" id="UP000233220">
    <property type="component" value="Unplaced"/>
</dbReference>
<organism evidence="1 2">
    <name type="scientific">Saimiri boliviensis boliviensis</name>
    <name type="common">Bolivian squirrel monkey</name>
    <dbReference type="NCBI Taxonomy" id="39432"/>
    <lineage>
        <taxon>Eukaryota</taxon>
        <taxon>Metazoa</taxon>
        <taxon>Chordata</taxon>
        <taxon>Craniata</taxon>
        <taxon>Vertebrata</taxon>
        <taxon>Euteleostomi</taxon>
        <taxon>Mammalia</taxon>
        <taxon>Eutheria</taxon>
        <taxon>Euarchontoglires</taxon>
        <taxon>Primates</taxon>
        <taxon>Haplorrhini</taxon>
        <taxon>Platyrrhini</taxon>
        <taxon>Cebidae</taxon>
        <taxon>Saimiriinae</taxon>
        <taxon>Saimiri</taxon>
    </lineage>
</organism>
<sequence length="67" mass="7634">MLTLNRKNHGTTSRNLSAVRPVSPVTACWFPDVNGPFPWASSYRGICNMEKRIFHFCSLNSINSLYE</sequence>
<dbReference type="Ensembl" id="ENSSBOT00000027839.1">
    <property type="protein sequence ID" value="ENSSBOP00000011059.1"/>
    <property type="gene ID" value="ENSSBOG00000022350.1"/>
</dbReference>
<reference evidence="1" key="1">
    <citation type="submission" date="2025-08" db="UniProtKB">
        <authorList>
            <consortium name="Ensembl"/>
        </authorList>
    </citation>
    <scope>IDENTIFICATION</scope>
</reference>
<evidence type="ECO:0000313" key="1">
    <source>
        <dbReference type="Ensembl" id="ENSSBOP00000011059.1"/>
    </source>
</evidence>
<accession>A0A2K6SUJ1</accession>
<keyword evidence="2" id="KW-1185">Reference proteome</keyword>
<protein>
    <submittedName>
        <fullName evidence="1">Uncharacterized protein</fullName>
    </submittedName>
</protein>
<dbReference type="AlphaFoldDB" id="A0A2K6SUJ1"/>
<name>A0A2K6SUJ1_SAIBB</name>
<reference evidence="1" key="2">
    <citation type="submission" date="2025-09" db="UniProtKB">
        <authorList>
            <consortium name="Ensembl"/>
        </authorList>
    </citation>
    <scope>IDENTIFICATION</scope>
</reference>
<dbReference type="GeneTree" id="ENSGT00980000200803"/>